<keyword evidence="4 7" id="KW-0812">Transmembrane</keyword>
<comment type="subcellular location">
    <subcellularLocation>
        <location evidence="1">Cell membrane</location>
        <topology evidence="1">Multi-pass membrane protein</topology>
    </subcellularLocation>
    <subcellularLocation>
        <location evidence="7">Membrane</location>
        <topology evidence="7">Multi-pass membrane protein</topology>
    </subcellularLocation>
</comment>
<keyword evidence="5 7" id="KW-1133">Transmembrane helix</keyword>
<evidence type="ECO:0000256" key="5">
    <source>
        <dbReference type="ARBA" id="ARBA00022989"/>
    </source>
</evidence>
<dbReference type="PANTHER" id="PTHR16024:SF6">
    <property type="entry name" value="XK-RELATED PROTEIN"/>
    <property type="match status" value="1"/>
</dbReference>
<dbReference type="Pfam" id="PF09815">
    <property type="entry name" value="XK-related"/>
    <property type="match status" value="1"/>
</dbReference>
<feature type="transmembrane region" description="Helical" evidence="7">
    <location>
        <begin position="395"/>
        <end position="416"/>
    </location>
</feature>
<feature type="transmembrane region" description="Helical" evidence="7">
    <location>
        <begin position="72"/>
        <end position="94"/>
    </location>
</feature>
<feature type="transmembrane region" description="Helical" evidence="7">
    <location>
        <begin position="309"/>
        <end position="329"/>
    </location>
</feature>
<reference evidence="8 9" key="1">
    <citation type="submission" date="2024-05" db="EMBL/GenBank/DDBJ databases">
        <authorList>
            <person name="Wallberg A."/>
        </authorList>
    </citation>
    <scope>NUCLEOTIDE SEQUENCE [LARGE SCALE GENOMIC DNA]</scope>
</reference>
<sequence length="424" mass="47097">MKCCPKPFNNTINWCRKSGTNTKTWCLDTGTNSKTWCLETGTNSKFWCLETHTKAKTWCGKRYYKLKPAWKIVGFLFYVLDVTTDIYTAVQHYYNGNYGWSGLTAVFTVVPLVMVSATFIILIHRSNLSILRKFLLTLAVILCSPILPYVLLIGDIITTFWVLEPGSHRSYVASVMKDVIVSIFGHDTGNHAAVAVSGLKIIEALVESYPQAGLQMFIISQSILYGTEIGTWQLLTIASSIMTLSFTITSNISTRGLSHKVAYLIFFVFGMVTVASRLMVCSFYSMVCCVSITFIDTTTNNSTLPTHSSLWFIPFVTMFFGSVFVWSIIRCCPNFLCAPLVDTHRIDNIFAFIYVGCTWLLTATYNGFTLSGLVVSTINLLFAMGGCFLNVPPHIAITSLILAATSWAGNVILTTIPSFKDIGN</sequence>
<name>A0AAV2RTV3_MEGNR</name>
<feature type="transmembrane region" description="Helical" evidence="7">
    <location>
        <begin position="261"/>
        <end position="294"/>
    </location>
</feature>
<evidence type="ECO:0000256" key="7">
    <source>
        <dbReference type="RuleBase" id="RU910716"/>
    </source>
</evidence>
<evidence type="ECO:0000256" key="4">
    <source>
        <dbReference type="ARBA" id="ARBA00022692"/>
    </source>
</evidence>
<comment type="similarity">
    <text evidence="2 7">Belongs to the XK family.</text>
</comment>
<protein>
    <recommendedName>
        <fullName evidence="7">XK-related protein</fullName>
    </recommendedName>
</protein>
<evidence type="ECO:0000256" key="3">
    <source>
        <dbReference type="ARBA" id="ARBA00022475"/>
    </source>
</evidence>
<organism evidence="8 9">
    <name type="scientific">Meganyctiphanes norvegica</name>
    <name type="common">Northern krill</name>
    <name type="synonym">Thysanopoda norvegica</name>
    <dbReference type="NCBI Taxonomy" id="48144"/>
    <lineage>
        <taxon>Eukaryota</taxon>
        <taxon>Metazoa</taxon>
        <taxon>Ecdysozoa</taxon>
        <taxon>Arthropoda</taxon>
        <taxon>Crustacea</taxon>
        <taxon>Multicrustacea</taxon>
        <taxon>Malacostraca</taxon>
        <taxon>Eumalacostraca</taxon>
        <taxon>Eucarida</taxon>
        <taxon>Euphausiacea</taxon>
        <taxon>Euphausiidae</taxon>
        <taxon>Meganyctiphanes</taxon>
    </lineage>
</organism>
<keyword evidence="3" id="KW-1003">Cell membrane</keyword>
<evidence type="ECO:0000256" key="2">
    <source>
        <dbReference type="ARBA" id="ARBA00008789"/>
    </source>
</evidence>
<evidence type="ECO:0000313" key="8">
    <source>
        <dbReference type="EMBL" id="CAL4137282.1"/>
    </source>
</evidence>
<dbReference type="PANTHER" id="PTHR16024">
    <property type="entry name" value="XK-RELATED PROTEIN"/>
    <property type="match status" value="1"/>
</dbReference>
<gene>
    <name evidence="8" type="ORF">MNOR_LOCUS28019</name>
</gene>
<dbReference type="GO" id="GO:1902742">
    <property type="term" value="P:apoptotic process involved in development"/>
    <property type="evidence" value="ECO:0007669"/>
    <property type="project" value="TreeGrafter"/>
</dbReference>
<feature type="transmembrane region" description="Helical" evidence="7">
    <location>
        <begin position="349"/>
        <end position="375"/>
    </location>
</feature>
<dbReference type="AlphaFoldDB" id="A0AAV2RTV3"/>
<keyword evidence="9" id="KW-1185">Reference proteome</keyword>
<accession>A0AAV2RTV3</accession>
<feature type="transmembrane region" description="Helical" evidence="7">
    <location>
        <begin position="135"/>
        <end position="163"/>
    </location>
</feature>
<evidence type="ECO:0000256" key="6">
    <source>
        <dbReference type="ARBA" id="ARBA00023136"/>
    </source>
</evidence>
<proteinExistence type="inferred from homology"/>
<dbReference type="Proteomes" id="UP001497623">
    <property type="component" value="Unassembled WGS sequence"/>
</dbReference>
<dbReference type="GO" id="GO:0005886">
    <property type="term" value="C:plasma membrane"/>
    <property type="evidence" value="ECO:0007669"/>
    <property type="project" value="UniProtKB-SubCell"/>
</dbReference>
<evidence type="ECO:0000313" key="9">
    <source>
        <dbReference type="Proteomes" id="UP001497623"/>
    </source>
</evidence>
<keyword evidence="6 7" id="KW-0472">Membrane</keyword>
<dbReference type="GO" id="GO:0043652">
    <property type="term" value="P:engulfment of apoptotic cell"/>
    <property type="evidence" value="ECO:0007669"/>
    <property type="project" value="TreeGrafter"/>
</dbReference>
<feature type="transmembrane region" description="Helical" evidence="7">
    <location>
        <begin position="100"/>
        <end position="123"/>
    </location>
</feature>
<evidence type="ECO:0000256" key="1">
    <source>
        <dbReference type="ARBA" id="ARBA00004651"/>
    </source>
</evidence>
<dbReference type="InterPro" id="IPR018629">
    <property type="entry name" value="XK-rel"/>
</dbReference>
<dbReference type="InterPro" id="IPR050895">
    <property type="entry name" value="XK-related_scramblase"/>
</dbReference>
<dbReference type="EMBL" id="CAXKWB010030276">
    <property type="protein sequence ID" value="CAL4137282.1"/>
    <property type="molecule type" value="Genomic_DNA"/>
</dbReference>
<feature type="transmembrane region" description="Helical" evidence="7">
    <location>
        <begin position="229"/>
        <end position="249"/>
    </location>
</feature>
<comment type="caution">
    <text evidence="8">The sequence shown here is derived from an EMBL/GenBank/DDBJ whole genome shotgun (WGS) entry which is preliminary data.</text>
</comment>
<dbReference type="GO" id="GO:0070782">
    <property type="term" value="P:phosphatidylserine exposure on apoptotic cell surface"/>
    <property type="evidence" value="ECO:0007669"/>
    <property type="project" value="TreeGrafter"/>
</dbReference>